<keyword evidence="8" id="KW-0249">Electron transport</keyword>
<dbReference type="PRINTS" id="PR00363">
    <property type="entry name" value="CYTOCHROMEB5"/>
</dbReference>
<keyword evidence="2" id="KW-0813">Transport</keyword>
<evidence type="ECO:0000313" key="17">
    <source>
        <dbReference type="EMBL" id="CAF0801354.1"/>
    </source>
</evidence>
<keyword evidence="14" id="KW-1133">Transmembrane helix</keyword>
<evidence type="ECO:0000256" key="2">
    <source>
        <dbReference type="ARBA" id="ARBA00022448"/>
    </source>
</evidence>
<feature type="transmembrane region" description="Helical" evidence="14">
    <location>
        <begin position="120"/>
        <end position="140"/>
    </location>
</feature>
<evidence type="ECO:0000256" key="1">
    <source>
        <dbReference type="ARBA" id="ARBA00004131"/>
    </source>
</evidence>
<dbReference type="GO" id="GO:0005789">
    <property type="term" value="C:endoplasmic reticulum membrane"/>
    <property type="evidence" value="ECO:0007669"/>
    <property type="project" value="UniProtKB-SubCell"/>
</dbReference>
<keyword evidence="4 14" id="KW-0812">Transmembrane</keyword>
<dbReference type="PROSITE" id="PS00191">
    <property type="entry name" value="CYTOCHROME_B5_1"/>
    <property type="match status" value="1"/>
</dbReference>
<keyword evidence="5 14" id="KW-0479">Metal-binding</keyword>
<keyword evidence="7" id="KW-0492">Microsome</keyword>
<sequence>MASANKNSDKQVLTMAEVQQLSADKDKCIMVIDNHVYDITKFLDEHPGGEEVLKEQHGKDASNAFEDVGHSSDAREQMKAYEIGELHPDDIKKSGKKPRSVAANPNDSTGGAQGDTGSSWIKWVIPIVIAVAAVVLFKLLGRPGTDINRPPTAI</sequence>
<dbReference type="SMART" id="SM01117">
    <property type="entry name" value="Cyt-b5"/>
    <property type="match status" value="1"/>
</dbReference>
<dbReference type="InterPro" id="IPR036400">
    <property type="entry name" value="Cyt_B5-like_heme/steroid_sf"/>
</dbReference>
<keyword evidence="6" id="KW-0256">Endoplasmic reticulum</keyword>
<evidence type="ECO:0000256" key="11">
    <source>
        <dbReference type="ARBA" id="ARBA00037877"/>
    </source>
</evidence>
<dbReference type="EMBL" id="CAJOAZ010000189">
    <property type="protein sequence ID" value="CAF3569604.1"/>
    <property type="molecule type" value="Genomic_DNA"/>
</dbReference>
<comment type="similarity">
    <text evidence="12 14">Belongs to the cytochrome b5 family.</text>
</comment>
<organism evidence="17 19">
    <name type="scientific">Adineta steineri</name>
    <dbReference type="NCBI Taxonomy" id="433720"/>
    <lineage>
        <taxon>Eukaryota</taxon>
        <taxon>Metazoa</taxon>
        <taxon>Spiralia</taxon>
        <taxon>Gnathifera</taxon>
        <taxon>Rotifera</taxon>
        <taxon>Eurotatoria</taxon>
        <taxon>Bdelloidea</taxon>
        <taxon>Adinetida</taxon>
        <taxon>Adinetidae</taxon>
        <taxon>Adineta</taxon>
    </lineage>
</organism>
<dbReference type="GO" id="GO:0046872">
    <property type="term" value="F:metal ion binding"/>
    <property type="evidence" value="ECO:0007669"/>
    <property type="project" value="UniProtKB-UniRule"/>
</dbReference>
<dbReference type="Gene3D" id="3.10.120.10">
    <property type="entry name" value="Cytochrome b5-like heme/steroid binding domain"/>
    <property type="match status" value="1"/>
</dbReference>
<keyword evidence="3 14" id="KW-0349">Heme</keyword>
<protein>
    <recommendedName>
        <fullName evidence="13">Cytochrome b5</fullName>
    </recommendedName>
</protein>
<keyword evidence="10 14" id="KW-0472">Membrane</keyword>
<feature type="region of interest" description="Disordered" evidence="15">
    <location>
        <begin position="85"/>
        <end position="115"/>
    </location>
</feature>
<feature type="domain" description="Cytochrome b5 heme-binding" evidence="16">
    <location>
        <begin position="10"/>
        <end position="87"/>
    </location>
</feature>
<proteinExistence type="inferred from homology"/>
<dbReference type="SUPFAM" id="SSF55856">
    <property type="entry name" value="Cytochrome b5-like heme/steroid binding domain"/>
    <property type="match status" value="1"/>
</dbReference>
<comment type="subcellular location">
    <subcellularLocation>
        <location evidence="1">Endoplasmic reticulum membrane</location>
        <topology evidence="1">Single-pass membrane protein</topology>
        <orientation evidence="1">Cytoplasmic side</orientation>
    </subcellularLocation>
    <subcellularLocation>
        <location evidence="11">Microsome membrane</location>
        <topology evidence="11">Single-pass membrane protein</topology>
        <orientation evidence="11">Cytoplasmic side</orientation>
    </subcellularLocation>
</comment>
<dbReference type="PANTHER" id="PTHR19359:SF150">
    <property type="entry name" value="CYTOCHROME B5"/>
    <property type="match status" value="1"/>
</dbReference>
<name>A0A813SJ62_9BILA</name>
<dbReference type="InterPro" id="IPR001199">
    <property type="entry name" value="Cyt_B5-like_heme/steroid-bd"/>
</dbReference>
<evidence type="ECO:0000256" key="10">
    <source>
        <dbReference type="ARBA" id="ARBA00023136"/>
    </source>
</evidence>
<evidence type="ECO:0000313" key="18">
    <source>
        <dbReference type="EMBL" id="CAF3569604.1"/>
    </source>
</evidence>
<dbReference type="Proteomes" id="UP000663844">
    <property type="component" value="Unassembled WGS sequence"/>
</dbReference>
<evidence type="ECO:0000256" key="5">
    <source>
        <dbReference type="ARBA" id="ARBA00022723"/>
    </source>
</evidence>
<evidence type="ECO:0000256" key="3">
    <source>
        <dbReference type="ARBA" id="ARBA00022617"/>
    </source>
</evidence>
<evidence type="ECO:0000256" key="9">
    <source>
        <dbReference type="ARBA" id="ARBA00023004"/>
    </source>
</evidence>
<accession>A0A813SJ62</accession>
<comment type="caution">
    <text evidence="17">The sequence shown here is derived from an EMBL/GenBank/DDBJ whole genome shotgun (WGS) entry which is preliminary data.</text>
</comment>
<dbReference type="AlphaFoldDB" id="A0A813SJ62"/>
<evidence type="ECO:0000256" key="15">
    <source>
        <dbReference type="SAM" id="MobiDB-lite"/>
    </source>
</evidence>
<dbReference type="PROSITE" id="PS50255">
    <property type="entry name" value="CYTOCHROME_B5_2"/>
    <property type="match status" value="1"/>
</dbReference>
<evidence type="ECO:0000256" key="7">
    <source>
        <dbReference type="ARBA" id="ARBA00022848"/>
    </source>
</evidence>
<keyword evidence="9 14" id="KW-0408">Iron</keyword>
<evidence type="ECO:0000256" key="14">
    <source>
        <dbReference type="RuleBase" id="RU362121"/>
    </source>
</evidence>
<gene>
    <name evidence="17" type="ORF">JYZ213_LOCUS5273</name>
    <name evidence="18" type="ORF">OXD698_LOCUS4837</name>
</gene>
<dbReference type="FunFam" id="3.10.120.10:FF:000002">
    <property type="entry name" value="Cytochrome b5 type B"/>
    <property type="match status" value="1"/>
</dbReference>
<dbReference type="EMBL" id="CAJNOG010000031">
    <property type="protein sequence ID" value="CAF0801354.1"/>
    <property type="molecule type" value="Genomic_DNA"/>
</dbReference>
<evidence type="ECO:0000256" key="13">
    <source>
        <dbReference type="ARBA" id="ARBA00039806"/>
    </source>
</evidence>
<dbReference type="GO" id="GO:0020037">
    <property type="term" value="F:heme binding"/>
    <property type="evidence" value="ECO:0007669"/>
    <property type="project" value="UniProtKB-UniRule"/>
</dbReference>
<dbReference type="Proteomes" id="UP000663845">
    <property type="component" value="Unassembled WGS sequence"/>
</dbReference>
<feature type="compositionally biased region" description="Polar residues" evidence="15">
    <location>
        <begin position="103"/>
        <end position="115"/>
    </location>
</feature>
<dbReference type="InterPro" id="IPR018506">
    <property type="entry name" value="Cyt_B5_heme-BS"/>
</dbReference>
<evidence type="ECO:0000256" key="4">
    <source>
        <dbReference type="ARBA" id="ARBA00022692"/>
    </source>
</evidence>
<evidence type="ECO:0000256" key="12">
    <source>
        <dbReference type="ARBA" id="ARBA00038168"/>
    </source>
</evidence>
<reference evidence="17" key="1">
    <citation type="submission" date="2021-02" db="EMBL/GenBank/DDBJ databases">
        <authorList>
            <person name="Nowell W R."/>
        </authorList>
    </citation>
    <scope>NUCLEOTIDE SEQUENCE</scope>
</reference>
<dbReference type="Pfam" id="PF00173">
    <property type="entry name" value="Cyt-b5"/>
    <property type="match status" value="1"/>
</dbReference>
<evidence type="ECO:0000313" key="19">
    <source>
        <dbReference type="Proteomes" id="UP000663845"/>
    </source>
</evidence>
<evidence type="ECO:0000256" key="6">
    <source>
        <dbReference type="ARBA" id="ARBA00022824"/>
    </source>
</evidence>
<evidence type="ECO:0000259" key="16">
    <source>
        <dbReference type="PROSITE" id="PS50255"/>
    </source>
</evidence>
<dbReference type="PANTHER" id="PTHR19359">
    <property type="entry name" value="CYTOCHROME B5"/>
    <property type="match status" value="1"/>
</dbReference>
<evidence type="ECO:0000256" key="8">
    <source>
        <dbReference type="ARBA" id="ARBA00022982"/>
    </source>
</evidence>
<dbReference type="InterPro" id="IPR050668">
    <property type="entry name" value="Cytochrome_b5"/>
</dbReference>